<dbReference type="Gene3D" id="3.30.70.80">
    <property type="entry name" value="Peptidase S8 propeptide/proteinase inhibitor I9"/>
    <property type="match status" value="1"/>
</dbReference>
<dbReference type="AlphaFoldDB" id="A0A3N4LYL7"/>
<evidence type="ECO:0000256" key="1">
    <source>
        <dbReference type="ARBA" id="ARBA00038069"/>
    </source>
</evidence>
<accession>A0A3N4LYL7</accession>
<name>A0A3N4LYL7_9PEZI</name>
<dbReference type="EMBL" id="ML121536">
    <property type="protein sequence ID" value="RPB25781.1"/>
    <property type="molecule type" value="Genomic_DNA"/>
</dbReference>
<dbReference type="OrthoDB" id="5518345at2759"/>
<reference evidence="2 3" key="1">
    <citation type="journal article" date="2018" name="Nat. Ecol. Evol.">
        <title>Pezizomycetes genomes reveal the molecular basis of ectomycorrhizal truffle lifestyle.</title>
        <authorList>
            <person name="Murat C."/>
            <person name="Payen T."/>
            <person name="Noel B."/>
            <person name="Kuo A."/>
            <person name="Morin E."/>
            <person name="Chen J."/>
            <person name="Kohler A."/>
            <person name="Krizsan K."/>
            <person name="Balestrini R."/>
            <person name="Da Silva C."/>
            <person name="Montanini B."/>
            <person name="Hainaut M."/>
            <person name="Levati E."/>
            <person name="Barry K.W."/>
            <person name="Belfiori B."/>
            <person name="Cichocki N."/>
            <person name="Clum A."/>
            <person name="Dockter R.B."/>
            <person name="Fauchery L."/>
            <person name="Guy J."/>
            <person name="Iotti M."/>
            <person name="Le Tacon F."/>
            <person name="Lindquist E.A."/>
            <person name="Lipzen A."/>
            <person name="Malagnac F."/>
            <person name="Mello A."/>
            <person name="Molinier V."/>
            <person name="Miyauchi S."/>
            <person name="Poulain J."/>
            <person name="Riccioni C."/>
            <person name="Rubini A."/>
            <person name="Sitrit Y."/>
            <person name="Splivallo R."/>
            <person name="Traeger S."/>
            <person name="Wang M."/>
            <person name="Zifcakova L."/>
            <person name="Wipf D."/>
            <person name="Zambonelli A."/>
            <person name="Paolocci F."/>
            <person name="Nowrousian M."/>
            <person name="Ottonello S."/>
            <person name="Baldrian P."/>
            <person name="Spatafora J.W."/>
            <person name="Henrissat B."/>
            <person name="Nagy L.G."/>
            <person name="Aury J.M."/>
            <person name="Wincker P."/>
            <person name="Grigoriev I.V."/>
            <person name="Bonfante P."/>
            <person name="Martin F.M."/>
        </authorList>
    </citation>
    <scope>NUCLEOTIDE SEQUENCE [LARGE SCALE GENOMIC DNA]</scope>
    <source>
        <strain evidence="2 3">ATCC MYA-4762</strain>
    </source>
</reference>
<dbReference type="PANTHER" id="PTHR28288:SF2">
    <property type="entry name" value="PROTEASE B INHIBITOR 2"/>
    <property type="match status" value="1"/>
</dbReference>
<proteinExistence type="inferred from homology"/>
<dbReference type="FunCoup" id="A0A3N4LYL7">
    <property type="interactions" value="146"/>
</dbReference>
<dbReference type="PANTHER" id="PTHR28288">
    <property type="entry name" value="PROTEASE B INHIBITOR 2"/>
    <property type="match status" value="1"/>
</dbReference>
<dbReference type="GO" id="GO:0042144">
    <property type="term" value="P:vacuole fusion, non-autophagic"/>
    <property type="evidence" value="ECO:0007669"/>
    <property type="project" value="TreeGrafter"/>
</dbReference>
<sequence>MAECSYIITLKDDATDADLQAVKDQVVASGGKIVHEYDLIKGFRRQNARGTRREFRQPPEGAGR</sequence>
<dbReference type="GO" id="GO:0004866">
    <property type="term" value="F:endopeptidase inhibitor activity"/>
    <property type="evidence" value="ECO:0007669"/>
    <property type="project" value="TreeGrafter"/>
</dbReference>
<organism evidence="2 3">
    <name type="scientific">Terfezia boudieri ATCC MYA-4762</name>
    <dbReference type="NCBI Taxonomy" id="1051890"/>
    <lineage>
        <taxon>Eukaryota</taxon>
        <taxon>Fungi</taxon>
        <taxon>Dikarya</taxon>
        <taxon>Ascomycota</taxon>
        <taxon>Pezizomycotina</taxon>
        <taxon>Pezizomycetes</taxon>
        <taxon>Pezizales</taxon>
        <taxon>Pezizaceae</taxon>
        <taxon>Terfezia</taxon>
    </lineage>
</organism>
<dbReference type="Proteomes" id="UP000267821">
    <property type="component" value="Unassembled WGS sequence"/>
</dbReference>
<dbReference type="InterPro" id="IPR037045">
    <property type="entry name" value="S8pro/Inhibitor_I9_sf"/>
</dbReference>
<dbReference type="InterPro" id="IPR052471">
    <property type="entry name" value="PBI_I9"/>
</dbReference>
<evidence type="ECO:0000313" key="2">
    <source>
        <dbReference type="EMBL" id="RPB25781.1"/>
    </source>
</evidence>
<comment type="similarity">
    <text evidence="1">Belongs to the protease inhibitor I9 family.</text>
</comment>
<evidence type="ECO:0000313" key="3">
    <source>
        <dbReference type="Proteomes" id="UP000267821"/>
    </source>
</evidence>
<keyword evidence="3" id="KW-1185">Reference proteome</keyword>
<feature type="non-terminal residue" evidence="2">
    <location>
        <position position="64"/>
    </location>
</feature>
<dbReference type="InParanoid" id="A0A3N4LYL7"/>
<evidence type="ECO:0008006" key="4">
    <source>
        <dbReference type="Google" id="ProtNLM"/>
    </source>
</evidence>
<gene>
    <name evidence="2" type="ORF">L211DRAFT_835831</name>
</gene>
<dbReference type="SUPFAM" id="SSF54897">
    <property type="entry name" value="Protease propeptides/inhibitors"/>
    <property type="match status" value="1"/>
</dbReference>
<protein>
    <recommendedName>
        <fullName evidence="4">Inhibitor I9 domain-containing protein</fullName>
    </recommendedName>
</protein>